<keyword evidence="4" id="KW-1185">Reference proteome</keyword>
<gene>
    <name evidence="3" type="ORF">PVAG01_04668</name>
</gene>
<dbReference type="InterPro" id="IPR052895">
    <property type="entry name" value="HetReg/Transcr_Mod"/>
</dbReference>
<evidence type="ECO:0000313" key="3">
    <source>
        <dbReference type="EMBL" id="KAL3422921.1"/>
    </source>
</evidence>
<feature type="region of interest" description="Disordered" evidence="1">
    <location>
        <begin position="1"/>
        <end position="27"/>
    </location>
</feature>
<dbReference type="Proteomes" id="UP001629113">
    <property type="component" value="Unassembled WGS sequence"/>
</dbReference>
<name>A0ABR4PHW0_9HELO</name>
<dbReference type="InterPro" id="IPR010730">
    <property type="entry name" value="HET"/>
</dbReference>
<organism evidence="3 4">
    <name type="scientific">Phlyctema vagabunda</name>
    <dbReference type="NCBI Taxonomy" id="108571"/>
    <lineage>
        <taxon>Eukaryota</taxon>
        <taxon>Fungi</taxon>
        <taxon>Dikarya</taxon>
        <taxon>Ascomycota</taxon>
        <taxon>Pezizomycotina</taxon>
        <taxon>Leotiomycetes</taxon>
        <taxon>Helotiales</taxon>
        <taxon>Dermateaceae</taxon>
        <taxon>Phlyctema</taxon>
    </lineage>
</organism>
<evidence type="ECO:0000259" key="2">
    <source>
        <dbReference type="Pfam" id="PF06985"/>
    </source>
</evidence>
<dbReference type="PANTHER" id="PTHR24148">
    <property type="entry name" value="ANKYRIN REPEAT DOMAIN-CONTAINING PROTEIN 39 HOMOLOG-RELATED"/>
    <property type="match status" value="1"/>
</dbReference>
<protein>
    <submittedName>
        <fullName evidence="3">Heterokaryon incompatibility protein</fullName>
    </submittedName>
</protein>
<evidence type="ECO:0000256" key="1">
    <source>
        <dbReference type="SAM" id="MobiDB-lite"/>
    </source>
</evidence>
<dbReference type="PANTHER" id="PTHR24148:SF73">
    <property type="entry name" value="HET DOMAIN PROTEIN (AFU_ORTHOLOGUE AFUA_8G01020)"/>
    <property type="match status" value="1"/>
</dbReference>
<comment type="caution">
    <text evidence="3">The sequence shown here is derived from an EMBL/GenBank/DDBJ whole genome shotgun (WGS) entry which is preliminary data.</text>
</comment>
<dbReference type="Pfam" id="PF26639">
    <property type="entry name" value="Het-6_barrel"/>
    <property type="match status" value="1"/>
</dbReference>
<feature type="domain" description="Heterokaryon incompatibility" evidence="2">
    <location>
        <begin position="68"/>
        <end position="241"/>
    </location>
</feature>
<sequence>MSLPQDETGLQDDLPEGEAGQGDPPPYQYKLLKSPRSIRILHLYAAESYGSPLRVRLFDISLDDTVPFIALSYAWATEDEDADASLTCPVICAPDELSINVTQNCDAALRRIREQSGEDGNLLWVDAISIDQDDVDERNVQVPLMKDIYKQAQKVILWIGEASDVDDPETGRPVTDTGIEFIEKFAQEIEDLEEAGQTPDQGKCYQEVIAFHQRDVHTISVLGLWMIFQRRWWKRVWVIQEVAIPAVPVLLCGKKVISFTKVSSVIRALLHNEPGSLPGEVEINVNLVSNALPHFFMRNYMQVANSSPRSEADKAPGAKVQYILKCTATVCASDPRDMIYGILGFFGDPDSDPENILPRPDYSRSVVELYADVTRAIIMNTRSLAIMSGCYSTIETNPGLPSWAKSYDQTTPQYFDYNTFNAAHNTRVAYGDCTVDLAIRIQGVGIDTLTQVIDLPFDDFTYGDLEIVTIWRQWVEVALSLESYPTGEDLQKVLLETLCWSSNVLHYRLAPDEYQESFHAFLEFLTSNESLESIAERIFEDELAADFCRRARRIMIGRQLARTSKSYIALVPMMTLVDDQIVIFSGGRVPFVVRETGDTFKLVGPCYIHGIMDGEAFPKGQSDAENLDWFTLC</sequence>
<accession>A0ABR4PHW0</accession>
<dbReference type="Pfam" id="PF06985">
    <property type="entry name" value="HET"/>
    <property type="match status" value="1"/>
</dbReference>
<evidence type="ECO:0000313" key="4">
    <source>
        <dbReference type="Proteomes" id="UP001629113"/>
    </source>
</evidence>
<proteinExistence type="predicted"/>
<reference evidence="3 4" key="1">
    <citation type="submission" date="2024-06" db="EMBL/GenBank/DDBJ databases">
        <title>Complete genome of Phlyctema vagabunda strain 19-DSS-EL-015.</title>
        <authorList>
            <person name="Fiorenzani C."/>
        </authorList>
    </citation>
    <scope>NUCLEOTIDE SEQUENCE [LARGE SCALE GENOMIC DNA]</scope>
    <source>
        <strain evidence="3 4">19-DSS-EL-015</strain>
    </source>
</reference>
<dbReference type="EMBL" id="JBFCZG010000004">
    <property type="protein sequence ID" value="KAL3422921.1"/>
    <property type="molecule type" value="Genomic_DNA"/>
</dbReference>